<dbReference type="AlphaFoldDB" id="A0A0S4LLV8"/>
<dbReference type="EMBL" id="CZQA01000011">
    <property type="protein sequence ID" value="CUS38255.1"/>
    <property type="molecule type" value="Genomic_DNA"/>
</dbReference>
<organism evidence="1 2">
    <name type="scientific">Candidatus Nitrospira nitrosa</name>
    <dbReference type="NCBI Taxonomy" id="1742972"/>
    <lineage>
        <taxon>Bacteria</taxon>
        <taxon>Pseudomonadati</taxon>
        <taxon>Nitrospirota</taxon>
        <taxon>Nitrospiria</taxon>
        <taxon>Nitrospirales</taxon>
        <taxon>Nitrospiraceae</taxon>
        <taxon>Nitrospira</taxon>
    </lineage>
</organism>
<name>A0A0S4LLV8_9BACT</name>
<reference evidence="1 2" key="1">
    <citation type="submission" date="2015-10" db="EMBL/GenBank/DDBJ databases">
        <authorList>
            <person name="Gilbert D.G."/>
        </authorList>
    </citation>
    <scope>NUCLEOTIDE SEQUENCE [LARGE SCALE GENOMIC DNA]</scope>
    <source>
        <strain evidence="1">COMA1</strain>
    </source>
</reference>
<gene>
    <name evidence="1" type="ORF">COMA1_50003</name>
</gene>
<evidence type="ECO:0000313" key="1">
    <source>
        <dbReference type="EMBL" id="CUS38255.1"/>
    </source>
</evidence>
<proteinExistence type="predicted"/>
<sequence length="168" mass="17585">MHSHHTKHLSSVLAVLLGFALVCGVTTITPATSHAIPVAGDYTFTSGFTGTFTSNGNALTVWSFSVPSTIVLWTDSDPSVRPATNGNTIFFAATQAGDVRIDWSNTSFTARLNLTAGGIGSFDGPFNYQPAINGTVPESSSAALTGVGLLLLLGYGWRQRRHAGLQVG</sequence>
<evidence type="ECO:0000313" key="2">
    <source>
        <dbReference type="Proteomes" id="UP000199032"/>
    </source>
</evidence>
<protein>
    <submittedName>
        <fullName evidence="1">Uncharacterized protein</fullName>
    </submittedName>
</protein>
<accession>A0A0S4LLV8</accession>
<dbReference type="RefSeq" id="WP_141654386.1">
    <property type="nucleotide sequence ID" value="NZ_CZQA01000011.1"/>
</dbReference>
<dbReference type="Proteomes" id="UP000199032">
    <property type="component" value="Unassembled WGS sequence"/>
</dbReference>
<keyword evidence="2" id="KW-1185">Reference proteome</keyword>